<organism evidence="2">
    <name type="scientific">viral metagenome</name>
    <dbReference type="NCBI Taxonomy" id="1070528"/>
    <lineage>
        <taxon>unclassified sequences</taxon>
        <taxon>metagenomes</taxon>
        <taxon>organismal metagenomes</taxon>
    </lineage>
</organism>
<evidence type="ECO:0000256" key="1">
    <source>
        <dbReference type="SAM" id="Phobius"/>
    </source>
</evidence>
<keyword evidence="1" id="KW-1133">Transmembrane helix</keyword>
<name>A0A6C0EW30_9ZZZZ</name>
<dbReference type="EMBL" id="MN738941">
    <property type="protein sequence ID" value="QHT32450.1"/>
    <property type="molecule type" value="Genomic_DNA"/>
</dbReference>
<protein>
    <submittedName>
        <fullName evidence="2">Uncharacterized protein</fullName>
    </submittedName>
</protein>
<feature type="transmembrane region" description="Helical" evidence="1">
    <location>
        <begin position="6"/>
        <end position="23"/>
    </location>
</feature>
<keyword evidence="1" id="KW-0812">Transmembrane</keyword>
<sequence length="259" mass="29177">MKKMKYLILLFFITISVMYYINYKEGFKSDYSDYNTIDRIKTGTNNYAYCIAGQITCPSGNRIVIDDNYKGGKTYDYLCSNNTQVECKGNFQHKMNVEQLEWKTPSSREISFPYSDDYKGFTTEYDYIPVDISGQFMNFYDSSGDVLDNINKCTMLNSDIDTYKCNIASISRMFDLFEKGITSFLDDLPIGDALKKLINKPQTSTSNTKCIANYGTTVGKPLCCGQTGVLQKSSTEYVCPASKPTCAGYTCGHTYGTCS</sequence>
<proteinExistence type="predicted"/>
<evidence type="ECO:0000313" key="2">
    <source>
        <dbReference type="EMBL" id="QHT32450.1"/>
    </source>
</evidence>
<dbReference type="AlphaFoldDB" id="A0A6C0EW30"/>
<accession>A0A6C0EW30</accession>
<keyword evidence="1" id="KW-0472">Membrane</keyword>
<reference evidence="2" key="1">
    <citation type="journal article" date="2020" name="Nature">
        <title>Giant virus diversity and host interactions through global metagenomics.</title>
        <authorList>
            <person name="Schulz F."/>
            <person name="Roux S."/>
            <person name="Paez-Espino D."/>
            <person name="Jungbluth S."/>
            <person name="Walsh D.A."/>
            <person name="Denef V.J."/>
            <person name="McMahon K.D."/>
            <person name="Konstantinidis K.T."/>
            <person name="Eloe-Fadrosh E.A."/>
            <person name="Kyrpides N.C."/>
            <person name="Woyke T."/>
        </authorList>
    </citation>
    <scope>NUCLEOTIDE SEQUENCE</scope>
    <source>
        <strain evidence="2">GVMAG-M-3300009159-65</strain>
    </source>
</reference>